<sequence>MTAEERARQMMEYLPLLLRDGANIHRLFELLGRELEGMEESLTLLMHSRWYTLARGFEPGESLARKTGSELGRLAALFGLYPGRGESSDDFRVHMASLLAVHRTGLSTTPALLRLVSLVYRAAQPPRIEWMGDTAVGRFTVTSADGSARQLRVELADTPPTARRVQFLDVDPGRRLFTRNGGLETTIPELSLTATNDTVAVPIFTHQESGQDVIYLGQVPRGSTLLLRHGHAPLIDGVPSQEPLITANPTRFAGLNAVSPSSRFDGKRTQFSTANARDPQLPTLALGENHWVVGTLSQTELRSYLAGWTNAEAEVRKALPVKPAGLKVDLEFRWTELTPATFTLRIPVDYLPRHCQEPDEEGVVPGLTGLIRELSAALDYGRASGVRPRIELGLFMPAEQVEVTERSQMRWASTFSERLEPKETLSSFGPSLEFEEVLREPTERLTFSGFFDRTRMGGASFQ</sequence>
<gene>
    <name evidence="1" type="ORF">D7V93_01515</name>
</gene>
<comment type="caution">
    <text evidence="1">The sequence shown here is derived from an EMBL/GenBank/DDBJ whole genome shotgun (WGS) entry which is preliminary data.</text>
</comment>
<organism evidence="1 2">
    <name type="scientific">Corallococcus llansteffanensis</name>
    <dbReference type="NCBI Taxonomy" id="2316731"/>
    <lineage>
        <taxon>Bacteria</taxon>
        <taxon>Pseudomonadati</taxon>
        <taxon>Myxococcota</taxon>
        <taxon>Myxococcia</taxon>
        <taxon>Myxococcales</taxon>
        <taxon>Cystobacterineae</taxon>
        <taxon>Myxococcaceae</taxon>
        <taxon>Corallococcus</taxon>
    </lineage>
</organism>
<protein>
    <submittedName>
        <fullName evidence="1">Uncharacterized protein</fullName>
    </submittedName>
</protein>
<dbReference type="RefSeq" id="WP_120641627.1">
    <property type="nucleotide sequence ID" value="NZ_RAWB01000008.1"/>
</dbReference>
<keyword evidence="2" id="KW-1185">Reference proteome</keyword>
<dbReference type="EMBL" id="RAWB01000008">
    <property type="protein sequence ID" value="RKH68271.1"/>
    <property type="molecule type" value="Genomic_DNA"/>
</dbReference>
<dbReference type="Proteomes" id="UP000272888">
    <property type="component" value="Unassembled WGS sequence"/>
</dbReference>
<proteinExistence type="predicted"/>
<name>A0A3A8QKH0_9BACT</name>
<evidence type="ECO:0000313" key="2">
    <source>
        <dbReference type="Proteomes" id="UP000272888"/>
    </source>
</evidence>
<evidence type="ECO:0000313" key="1">
    <source>
        <dbReference type="EMBL" id="RKH68271.1"/>
    </source>
</evidence>
<accession>A0A3A8QKH0</accession>
<dbReference type="AlphaFoldDB" id="A0A3A8QKH0"/>
<reference evidence="2" key="1">
    <citation type="submission" date="2018-09" db="EMBL/GenBank/DDBJ databases">
        <authorList>
            <person name="Livingstone P.G."/>
            <person name="Whitworth D.E."/>
        </authorList>
    </citation>
    <scope>NUCLEOTIDE SEQUENCE [LARGE SCALE GENOMIC DNA]</scope>
    <source>
        <strain evidence="2">CA051B</strain>
    </source>
</reference>